<reference evidence="1 2" key="1">
    <citation type="submission" date="2019-06" db="EMBL/GenBank/DDBJ databases">
        <title>WGS assembly of Gossypium darwinii.</title>
        <authorList>
            <person name="Chen Z.J."/>
            <person name="Sreedasyam A."/>
            <person name="Ando A."/>
            <person name="Song Q."/>
            <person name="De L."/>
            <person name="Hulse-Kemp A."/>
            <person name="Ding M."/>
            <person name="Ye W."/>
            <person name="Kirkbride R."/>
            <person name="Jenkins J."/>
            <person name="Plott C."/>
            <person name="Lovell J."/>
            <person name="Lin Y.-M."/>
            <person name="Vaughn R."/>
            <person name="Liu B."/>
            <person name="Li W."/>
            <person name="Simpson S."/>
            <person name="Scheffler B."/>
            <person name="Saski C."/>
            <person name="Grover C."/>
            <person name="Hu G."/>
            <person name="Conover J."/>
            <person name="Carlson J."/>
            <person name="Shu S."/>
            <person name="Boston L."/>
            <person name="Williams M."/>
            <person name="Peterson D."/>
            <person name="Mcgee K."/>
            <person name="Jones D."/>
            <person name="Wendel J."/>
            <person name="Stelly D."/>
            <person name="Grimwood J."/>
            <person name="Schmutz J."/>
        </authorList>
    </citation>
    <scope>NUCLEOTIDE SEQUENCE [LARGE SCALE GENOMIC DNA]</scope>
    <source>
        <strain evidence="1">1808015.09</strain>
    </source>
</reference>
<keyword evidence="2" id="KW-1185">Reference proteome</keyword>
<sequence length="104" mass="11592">MMTGSMFIMCEEFETSLVLNESSLSTCKLFWATASLSATMLSTFIACPISISPPVPGLHWRLIFPLQKPKRPPPAPNNIQVPGSCNNNIKFLNALKIKRKKKLK</sequence>
<evidence type="ECO:0000313" key="2">
    <source>
        <dbReference type="Proteomes" id="UP000323506"/>
    </source>
</evidence>
<evidence type="ECO:0000313" key="1">
    <source>
        <dbReference type="EMBL" id="TYG39901.1"/>
    </source>
</evidence>
<dbReference type="AlphaFoldDB" id="A0A5D2A4Z0"/>
<proteinExistence type="predicted"/>
<gene>
    <name evidence="1" type="ORF">ES288_D12G052000v1</name>
</gene>
<dbReference type="Proteomes" id="UP000323506">
    <property type="component" value="Chromosome D12"/>
</dbReference>
<protein>
    <submittedName>
        <fullName evidence="1">Uncharacterized protein</fullName>
    </submittedName>
</protein>
<accession>A0A5D2A4Z0</accession>
<dbReference type="EMBL" id="CM017712">
    <property type="protein sequence ID" value="TYG39901.1"/>
    <property type="molecule type" value="Genomic_DNA"/>
</dbReference>
<name>A0A5D2A4Z0_GOSDA</name>
<organism evidence="1 2">
    <name type="scientific">Gossypium darwinii</name>
    <name type="common">Darwin's cotton</name>
    <name type="synonym">Gossypium barbadense var. darwinii</name>
    <dbReference type="NCBI Taxonomy" id="34276"/>
    <lineage>
        <taxon>Eukaryota</taxon>
        <taxon>Viridiplantae</taxon>
        <taxon>Streptophyta</taxon>
        <taxon>Embryophyta</taxon>
        <taxon>Tracheophyta</taxon>
        <taxon>Spermatophyta</taxon>
        <taxon>Magnoliopsida</taxon>
        <taxon>eudicotyledons</taxon>
        <taxon>Gunneridae</taxon>
        <taxon>Pentapetalae</taxon>
        <taxon>rosids</taxon>
        <taxon>malvids</taxon>
        <taxon>Malvales</taxon>
        <taxon>Malvaceae</taxon>
        <taxon>Malvoideae</taxon>
        <taxon>Gossypium</taxon>
    </lineage>
</organism>